<comment type="caution">
    <text evidence="2">The sequence shown here is derived from an EMBL/GenBank/DDBJ whole genome shotgun (WGS) entry which is preliminary data.</text>
</comment>
<dbReference type="AlphaFoldDB" id="A0AAN5DH82"/>
<keyword evidence="3" id="KW-1185">Reference proteome</keyword>
<feature type="compositionally biased region" description="Basic residues" evidence="1">
    <location>
        <begin position="1"/>
        <end position="12"/>
    </location>
</feature>
<sequence>METRSKSGHRKQQTFDDSTPKAVSKPITFEALDAELQYTDPYDEKEDPDFETVSSSDSSSESDDESVLTGEMSAKDLDEDDTDDDDREDRSEAWKEERERRLAAKYPPLPLRRGYISIGGVLNDGKRLTRSILAKEKKEEEKEKEEEEPIIKVGMEEFEAAMASVDPYNEEEDVDFEMDVYDEDSEEESDSESVLTEDMYKEDAAE</sequence>
<feature type="region of interest" description="Disordered" evidence="1">
    <location>
        <begin position="180"/>
        <end position="206"/>
    </location>
</feature>
<protein>
    <submittedName>
        <fullName evidence="2">Uncharacterized protein</fullName>
    </submittedName>
</protein>
<reference evidence="3" key="1">
    <citation type="submission" date="2022-10" db="EMBL/GenBank/DDBJ databases">
        <title>Genome assembly of Pristionchus species.</title>
        <authorList>
            <person name="Yoshida K."/>
            <person name="Sommer R.J."/>
        </authorList>
    </citation>
    <scope>NUCLEOTIDE SEQUENCE [LARGE SCALE GENOMIC DNA]</scope>
    <source>
        <strain evidence="3">RS5460</strain>
    </source>
</reference>
<evidence type="ECO:0000313" key="3">
    <source>
        <dbReference type="Proteomes" id="UP001328107"/>
    </source>
</evidence>
<feature type="region of interest" description="Disordered" evidence="1">
    <location>
        <begin position="1"/>
        <end position="106"/>
    </location>
</feature>
<proteinExistence type="predicted"/>
<name>A0AAN5DH82_9BILA</name>
<accession>A0AAN5DH82</accession>
<dbReference type="Proteomes" id="UP001328107">
    <property type="component" value="Unassembled WGS sequence"/>
</dbReference>
<gene>
    <name evidence="2" type="ORF">PMAYCL1PPCAC_33146</name>
</gene>
<organism evidence="2 3">
    <name type="scientific">Pristionchus mayeri</name>
    <dbReference type="NCBI Taxonomy" id="1317129"/>
    <lineage>
        <taxon>Eukaryota</taxon>
        <taxon>Metazoa</taxon>
        <taxon>Ecdysozoa</taxon>
        <taxon>Nematoda</taxon>
        <taxon>Chromadorea</taxon>
        <taxon>Rhabditida</taxon>
        <taxon>Rhabditina</taxon>
        <taxon>Diplogasteromorpha</taxon>
        <taxon>Diplogasteroidea</taxon>
        <taxon>Neodiplogasteridae</taxon>
        <taxon>Pristionchus</taxon>
    </lineage>
</organism>
<dbReference type="EMBL" id="BTRK01000006">
    <property type="protein sequence ID" value="GMR62951.1"/>
    <property type="molecule type" value="Genomic_DNA"/>
</dbReference>
<feature type="compositionally biased region" description="Acidic residues" evidence="1">
    <location>
        <begin position="41"/>
        <end position="50"/>
    </location>
</feature>
<feature type="compositionally biased region" description="Acidic residues" evidence="1">
    <location>
        <begin position="77"/>
        <end position="87"/>
    </location>
</feature>
<evidence type="ECO:0000256" key="1">
    <source>
        <dbReference type="SAM" id="MobiDB-lite"/>
    </source>
</evidence>
<evidence type="ECO:0000313" key="2">
    <source>
        <dbReference type="EMBL" id="GMR62951.1"/>
    </source>
</evidence>
<feature type="compositionally biased region" description="Acidic residues" evidence="1">
    <location>
        <begin position="180"/>
        <end position="191"/>
    </location>
</feature>
<feature type="compositionally biased region" description="Basic and acidic residues" evidence="1">
    <location>
        <begin position="88"/>
        <end position="102"/>
    </location>
</feature>